<feature type="domain" description="Flagellar hook-associated protein 2 N-terminal" evidence="6">
    <location>
        <begin position="10"/>
        <end position="105"/>
    </location>
</feature>
<dbReference type="Proteomes" id="UP000648352">
    <property type="component" value="Unassembled WGS sequence"/>
</dbReference>
<sequence length="459" mass="47133">MGLQIDGLASGLDTKAIIDALMNVEAIPRTLLKAKSDDRQVIITQLRSLNTALQGLFTSAKDATGVGAVAQVRTSSSDPSLAVTAAAGSAAVSSDIVVDRTATAHTVVTRTTGAFTGDPLVLTIQNAAGELVEVTPSSSAPADVARALTDAGAGIVASAVSAGTDADGQPLFRLQITATQTGAQGSFRLYSGDAASVTAGTATDLAAEPGAAVITQGQDAQVRLWAGTPAEMTVTSDDNTFTDLFPGVDITVSKASTAPITVSVSADPAARAKAAGEFVSQIKAVLTGIANGSKATAPTTAGGSTTLGVFTGDSTVRALQLALTNAVQHPVDAVSPSTIGISIDRYGVLSFDEKKFTAALEADEASVEAVFAGVAARVQQTTDQYSDKYDGLVTARITGQEGEVNRIADQLERWDVRLEMRRSTLERTYASLETMLSRLQSQSDYLTSQLNALNPSSSK</sequence>
<evidence type="ECO:0000313" key="8">
    <source>
        <dbReference type="EMBL" id="MBD7957445.1"/>
    </source>
</evidence>
<dbReference type="EMBL" id="JACSQP010000004">
    <property type="protein sequence ID" value="MBD7957445.1"/>
    <property type="molecule type" value="Genomic_DNA"/>
</dbReference>
<comment type="caution">
    <text evidence="8">The sequence shown here is derived from an EMBL/GenBank/DDBJ whole genome shotgun (WGS) entry which is preliminary data.</text>
</comment>
<keyword evidence="9" id="KW-1185">Reference proteome</keyword>
<evidence type="ECO:0000259" key="7">
    <source>
        <dbReference type="Pfam" id="PF07195"/>
    </source>
</evidence>
<comment type="function">
    <text evidence="5">Required for morphogenesis and for the elongation of the flagellar filament by facilitating polymerization of the flagellin monomers at the tip of growing filament. Forms a capping structure, which prevents flagellin subunits (transported through the central channel of the flagellum) from leaking out without polymerization at the distal end.</text>
</comment>
<evidence type="ECO:0000259" key="6">
    <source>
        <dbReference type="Pfam" id="PF02465"/>
    </source>
</evidence>
<dbReference type="RefSeq" id="WP_191718649.1">
    <property type="nucleotide sequence ID" value="NZ_JACSQP010000004.1"/>
</dbReference>
<evidence type="ECO:0000256" key="1">
    <source>
        <dbReference type="ARBA" id="ARBA00009764"/>
    </source>
</evidence>
<proteinExistence type="inferred from homology"/>
<keyword evidence="8" id="KW-0282">Flagellum</keyword>
<gene>
    <name evidence="8" type="primary">fliD</name>
    <name evidence="8" type="ORF">H9651_07320</name>
</gene>
<dbReference type="InterPro" id="IPR003481">
    <property type="entry name" value="FliD_N"/>
</dbReference>
<dbReference type="PANTHER" id="PTHR30288">
    <property type="entry name" value="FLAGELLAR CAP/ASSEMBLY PROTEIN FLID"/>
    <property type="match status" value="1"/>
</dbReference>
<dbReference type="InterPro" id="IPR040026">
    <property type="entry name" value="FliD"/>
</dbReference>
<dbReference type="PANTHER" id="PTHR30288:SF0">
    <property type="entry name" value="FLAGELLAR HOOK-ASSOCIATED PROTEIN 2"/>
    <property type="match status" value="1"/>
</dbReference>
<feature type="domain" description="Flagellar hook-associated protein 2 C-terminal" evidence="7">
    <location>
        <begin position="218"/>
        <end position="441"/>
    </location>
</feature>
<dbReference type="InterPro" id="IPR010809">
    <property type="entry name" value="FliD_C"/>
</dbReference>
<evidence type="ECO:0000256" key="4">
    <source>
        <dbReference type="ARBA" id="ARBA00023143"/>
    </source>
</evidence>
<dbReference type="Pfam" id="PF07195">
    <property type="entry name" value="FliD_C"/>
    <property type="match status" value="1"/>
</dbReference>
<comment type="subcellular location">
    <subcellularLocation>
        <location evidence="5">Secreted</location>
    </subcellularLocation>
    <subcellularLocation>
        <location evidence="5">Bacterial flagellum</location>
    </subcellularLocation>
</comment>
<organism evidence="8 9">
    <name type="scientific">Microbacterium pullorum</name>
    <dbReference type="NCBI Taxonomy" id="2762236"/>
    <lineage>
        <taxon>Bacteria</taxon>
        <taxon>Bacillati</taxon>
        <taxon>Actinomycetota</taxon>
        <taxon>Actinomycetes</taxon>
        <taxon>Micrococcales</taxon>
        <taxon>Microbacteriaceae</taxon>
        <taxon>Microbacterium</taxon>
    </lineage>
</organism>
<accession>A0ABR8S1T9</accession>
<keyword evidence="5" id="KW-0964">Secreted</keyword>
<keyword evidence="8" id="KW-0966">Cell projection</keyword>
<comment type="subunit">
    <text evidence="2 5">Homopentamer.</text>
</comment>
<keyword evidence="8" id="KW-0969">Cilium</keyword>
<dbReference type="Pfam" id="PF02465">
    <property type="entry name" value="FliD_N"/>
    <property type="match status" value="1"/>
</dbReference>
<evidence type="ECO:0000313" key="9">
    <source>
        <dbReference type="Proteomes" id="UP000648352"/>
    </source>
</evidence>
<evidence type="ECO:0000256" key="5">
    <source>
        <dbReference type="RuleBase" id="RU362066"/>
    </source>
</evidence>
<reference evidence="8 9" key="1">
    <citation type="submission" date="2020-08" db="EMBL/GenBank/DDBJ databases">
        <title>A Genomic Blueprint of the Chicken Gut Microbiome.</title>
        <authorList>
            <person name="Gilroy R."/>
            <person name="Ravi A."/>
            <person name="Getino M."/>
            <person name="Pursley I."/>
            <person name="Horton D.L."/>
            <person name="Alikhan N.-F."/>
            <person name="Baker D."/>
            <person name="Gharbi K."/>
            <person name="Hall N."/>
            <person name="Watson M."/>
            <person name="Adriaenssens E.M."/>
            <person name="Foster-Nyarko E."/>
            <person name="Jarju S."/>
            <person name="Secka A."/>
            <person name="Antonio M."/>
            <person name="Oren A."/>
            <person name="Chaudhuri R."/>
            <person name="La Ragione R.M."/>
            <person name="Hildebrand F."/>
            <person name="Pallen M.J."/>
        </authorList>
    </citation>
    <scope>NUCLEOTIDE SEQUENCE [LARGE SCALE GENOMIC DNA]</scope>
    <source>
        <strain evidence="8 9">Sa4CUA7</strain>
    </source>
</reference>
<evidence type="ECO:0000256" key="3">
    <source>
        <dbReference type="ARBA" id="ARBA00023054"/>
    </source>
</evidence>
<name>A0ABR8S1T9_9MICO</name>
<keyword evidence="3" id="KW-0175">Coiled coil</keyword>
<evidence type="ECO:0000256" key="2">
    <source>
        <dbReference type="ARBA" id="ARBA00011255"/>
    </source>
</evidence>
<comment type="similarity">
    <text evidence="1 5">Belongs to the FliD family.</text>
</comment>
<keyword evidence="4 5" id="KW-0975">Bacterial flagellum</keyword>
<protein>
    <recommendedName>
        <fullName evidence="5">Flagellar hook-associated protein 2</fullName>
        <shortName evidence="5">HAP2</shortName>
    </recommendedName>
    <alternativeName>
        <fullName evidence="5">Flagellar cap protein</fullName>
    </alternativeName>
</protein>